<dbReference type="Proteomes" id="UP000013028">
    <property type="component" value="Unassembled WGS sequence"/>
</dbReference>
<reference evidence="2 3" key="1">
    <citation type="submission" date="2013-02" db="EMBL/GenBank/DDBJ databases">
        <title>The Genome Sequence of Acinetobacter nosocomialis NIPH 386.</title>
        <authorList>
            <consortium name="The Broad Institute Genome Sequencing Platform"/>
            <consortium name="The Broad Institute Genome Sequencing Center for Infectious Disease"/>
            <person name="Cerqueira G."/>
            <person name="Feldgarden M."/>
            <person name="Courvalin P."/>
            <person name="Perichon B."/>
            <person name="Grillot-Courvalin C."/>
            <person name="Clermont D."/>
            <person name="Rocha E."/>
            <person name="Yoon E.-J."/>
            <person name="Nemec A."/>
            <person name="Walker B."/>
            <person name="Young S.K."/>
            <person name="Zeng Q."/>
            <person name="Gargeya S."/>
            <person name="Fitzgerald M."/>
            <person name="Haas B."/>
            <person name="Abouelleil A."/>
            <person name="Alvarado L."/>
            <person name="Arachchi H.M."/>
            <person name="Berlin A.M."/>
            <person name="Chapman S.B."/>
            <person name="Dewar J."/>
            <person name="Goldberg J."/>
            <person name="Griggs A."/>
            <person name="Gujja S."/>
            <person name="Hansen M."/>
            <person name="Howarth C."/>
            <person name="Imamovic A."/>
            <person name="Larimer J."/>
            <person name="McCowan C."/>
            <person name="Murphy C."/>
            <person name="Neiman D."/>
            <person name="Pearson M."/>
            <person name="Priest M."/>
            <person name="Roberts A."/>
            <person name="Saif S."/>
            <person name="Shea T."/>
            <person name="Sisk P."/>
            <person name="Sykes S."/>
            <person name="Wortman J."/>
            <person name="Nusbaum C."/>
            <person name="Birren B."/>
        </authorList>
    </citation>
    <scope>NUCLEOTIDE SEQUENCE [LARGE SCALE GENOMIC DNA]</scope>
    <source>
        <strain evidence="2 3">NIPH 386</strain>
    </source>
</reference>
<dbReference type="EMBL" id="APPP01000014">
    <property type="protein sequence ID" value="ENV40621.1"/>
    <property type="molecule type" value="Genomic_DNA"/>
</dbReference>
<organism evidence="2 3">
    <name type="scientific">Acinetobacter nosocomialis NIPH 386</name>
    <dbReference type="NCBI Taxonomy" id="1217985"/>
    <lineage>
        <taxon>Bacteria</taxon>
        <taxon>Pseudomonadati</taxon>
        <taxon>Pseudomonadota</taxon>
        <taxon>Gammaproteobacteria</taxon>
        <taxon>Moraxellales</taxon>
        <taxon>Moraxellaceae</taxon>
        <taxon>Acinetobacter</taxon>
        <taxon>Acinetobacter calcoaceticus/baumannii complex</taxon>
    </lineage>
</organism>
<gene>
    <name evidence="2" type="ORF">F958_03656</name>
</gene>
<proteinExistence type="predicted"/>
<protein>
    <recommendedName>
        <fullName evidence="4">Phage protein</fullName>
    </recommendedName>
</protein>
<evidence type="ECO:0000256" key="1">
    <source>
        <dbReference type="SAM" id="Coils"/>
    </source>
</evidence>
<feature type="coiled-coil region" evidence="1">
    <location>
        <begin position="58"/>
        <end position="134"/>
    </location>
</feature>
<name>A0AAV3IM69_ACINO</name>
<evidence type="ECO:0008006" key="4">
    <source>
        <dbReference type="Google" id="ProtNLM"/>
    </source>
</evidence>
<sequence>MDKCREEFEKQKYWIGLFRDAVDFDEGLGRYVLNGQRTLYAFHLDSFNEKWAIWQEAWQHQQAKVEELQRRNQMLNDNIKEQGQKLVYQNEVIETQAEKLLGLRNEKAELQKRVDELERKLQIKTRHCEFYEQSRKGHRSLAIHRKKQINSALEQIEKLYSKAEYDYEKDRNPYYDGMLSALDLAEQAIRGELEEQALKGGGQ</sequence>
<keyword evidence="1" id="KW-0175">Coiled coil</keyword>
<evidence type="ECO:0000313" key="2">
    <source>
        <dbReference type="EMBL" id="ENV40621.1"/>
    </source>
</evidence>
<dbReference type="AlphaFoldDB" id="A0AAV3IM69"/>
<accession>A0AAV3IM69</accession>
<comment type="caution">
    <text evidence="2">The sequence shown here is derived from an EMBL/GenBank/DDBJ whole genome shotgun (WGS) entry which is preliminary data.</text>
</comment>
<evidence type="ECO:0000313" key="3">
    <source>
        <dbReference type="Proteomes" id="UP000013028"/>
    </source>
</evidence>